<gene>
    <name evidence="2" type="ORF">JG687_00018226</name>
</gene>
<organism evidence="2 3">
    <name type="scientific">Phytophthora cactorum</name>
    <dbReference type="NCBI Taxonomy" id="29920"/>
    <lineage>
        <taxon>Eukaryota</taxon>
        <taxon>Sar</taxon>
        <taxon>Stramenopiles</taxon>
        <taxon>Oomycota</taxon>
        <taxon>Peronosporomycetes</taxon>
        <taxon>Peronosporales</taxon>
        <taxon>Peronosporaceae</taxon>
        <taxon>Phytophthora</taxon>
    </lineage>
</organism>
<feature type="region of interest" description="Disordered" evidence="1">
    <location>
        <begin position="1"/>
        <end position="26"/>
    </location>
</feature>
<comment type="caution">
    <text evidence="2">The sequence shown here is derived from an EMBL/GenBank/DDBJ whole genome shotgun (WGS) entry which is preliminary data.</text>
</comment>
<evidence type="ECO:0000313" key="2">
    <source>
        <dbReference type="EMBL" id="KAG6943813.1"/>
    </source>
</evidence>
<dbReference type="AlphaFoldDB" id="A0A8T1TN48"/>
<evidence type="ECO:0000256" key="1">
    <source>
        <dbReference type="SAM" id="MobiDB-lite"/>
    </source>
</evidence>
<reference evidence="2" key="1">
    <citation type="submission" date="2021-01" db="EMBL/GenBank/DDBJ databases">
        <title>Phytophthora aleatoria, a newly-described species from Pinus radiata is distinct from Phytophthora cactorum isolates based on comparative genomics.</title>
        <authorList>
            <person name="Mcdougal R."/>
            <person name="Panda P."/>
            <person name="Williams N."/>
            <person name="Studholme D.J."/>
        </authorList>
    </citation>
    <scope>NUCLEOTIDE SEQUENCE</scope>
    <source>
        <strain evidence="2">NZFS 3830</strain>
    </source>
</reference>
<dbReference type="OrthoDB" id="10391140at2759"/>
<sequence length="145" mass="15497">MGERPPQGQKRAQATPDAAASKRRRVMRTAMTDTNPSAILPASSLGGLTDRRNPASTILIATSNLTEEQKATAISSEKKLSSHSSGLAWLLVQLPTHNPQDTVQEWLVVKACDAVYKNTVEGVAEIKGVVEAVAMRASSVMCLAR</sequence>
<proteinExistence type="predicted"/>
<dbReference type="EMBL" id="JAENGZ010002406">
    <property type="protein sequence ID" value="KAG6943813.1"/>
    <property type="molecule type" value="Genomic_DNA"/>
</dbReference>
<protein>
    <submittedName>
        <fullName evidence="2">Uncharacterized protein</fullName>
    </submittedName>
</protein>
<dbReference type="Proteomes" id="UP000688947">
    <property type="component" value="Unassembled WGS sequence"/>
</dbReference>
<name>A0A8T1TN48_9STRA</name>
<dbReference type="VEuPathDB" id="FungiDB:PC110_g7305"/>
<accession>A0A8T1TN48</accession>
<evidence type="ECO:0000313" key="3">
    <source>
        <dbReference type="Proteomes" id="UP000688947"/>
    </source>
</evidence>